<sequence>MSLSFRYLINPNYPSVSTEDPAPDFSISMKSRIRNCLKKVKQLVSTRSSFVSSLFGRGKGREFVSPAVETSESSKGQASPESVELETQRFSFDFVPAGEAEEFSSPSGCDVVGSDASDYIPASGSSSAADVDSATLSLPLASLFFFDDMNSPSDVESPRGGGMEKTVRFTVSTPKWTGESAKLGPEFPPSRKRHVVVDEQDCKVEQRVWESGARIEEETEFFRYYLNKVYKEPEAMMAAFPDGRLAEWNRILASSKKTDEMQPRRGRDCRYGGGRRTYAFCFSLHVQE</sequence>
<dbReference type="Proteomes" id="UP001497516">
    <property type="component" value="Chromosome 6"/>
</dbReference>
<keyword evidence="2" id="KW-1185">Reference proteome</keyword>
<protein>
    <submittedName>
        <fullName evidence="1">Uncharacterized protein</fullName>
    </submittedName>
</protein>
<evidence type="ECO:0000313" key="2">
    <source>
        <dbReference type="Proteomes" id="UP001497516"/>
    </source>
</evidence>
<evidence type="ECO:0000313" key="1">
    <source>
        <dbReference type="EMBL" id="CAL1398189.1"/>
    </source>
</evidence>
<proteinExistence type="predicted"/>
<reference evidence="1 2" key="1">
    <citation type="submission" date="2024-04" db="EMBL/GenBank/DDBJ databases">
        <authorList>
            <person name="Fracassetti M."/>
        </authorList>
    </citation>
    <scope>NUCLEOTIDE SEQUENCE [LARGE SCALE GENOMIC DNA]</scope>
</reference>
<dbReference type="EMBL" id="OZ034819">
    <property type="protein sequence ID" value="CAL1398189.1"/>
    <property type="molecule type" value="Genomic_DNA"/>
</dbReference>
<accession>A0AAV2FIT8</accession>
<name>A0AAV2FIT8_9ROSI</name>
<organism evidence="1 2">
    <name type="scientific">Linum trigynum</name>
    <dbReference type="NCBI Taxonomy" id="586398"/>
    <lineage>
        <taxon>Eukaryota</taxon>
        <taxon>Viridiplantae</taxon>
        <taxon>Streptophyta</taxon>
        <taxon>Embryophyta</taxon>
        <taxon>Tracheophyta</taxon>
        <taxon>Spermatophyta</taxon>
        <taxon>Magnoliopsida</taxon>
        <taxon>eudicotyledons</taxon>
        <taxon>Gunneridae</taxon>
        <taxon>Pentapetalae</taxon>
        <taxon>rosids</taxon>
        <taxon>fabids</taxon>
        <taxon>Malpighiales</taxon>
        <taxon>Linaceae</taxon>
        <taxon>Linum</taxon>
    </lineage>
</organism>
<dbReference type="AlphaFoldDB" id="A0AAV2FIT8"/>
<gene>
    <name evidence="1" type="ORF">LTRI10_LOCUS38434</name>
</gene>